<organism evidence="4 5">
    <name type="scientific">Phytophthora sojae (strain P6497)</name>
    <name type="common">Soybean stem and root rot agent</name>
    <name type="synonym">Phytophthora megasperma f. sp. glycines</name>
    <dbReference type="NCBI Taxonomy" id="1094619"/>
    <lineage>
        <taxon>Eukaryota</taxon>
        <taxon>Sar</taxon>
        <taxon>Stramenopiles</taxon>
        <taxon>Oomycota</taxon>
        <taxon>Peronosporomycetes</taxon>
        <taxon>Peronosporales</taxon>
        <taxon>Peronosporaceae</taxon>
        <taxon>Phytophthora</taxon>
    </lineage>
</organism>
<feature type="signal peptide" evidence="3">
    <location>
        <begin position="1"/>
        <end position="18"/>
    </location>
</feature>
<keyword evidence="3" id="KW-0732">Signal</keyword>
<dbReference type="KEGG" id="psoj:PHYSODRAFT_296512"/>
<keyword evidence="2" id="KW-0472">Membrane</keyword>
<accession>G4YW38</accession>
<keyword evidence="5" id="KW-1185">Reference proteome</keyword>
<sequence length="198" mass="21614">MRWVLLLWLALTFCLIKAQGPVAISRRYQPTTGRIQLFPASPRAAALTRHHCNILQLTATRRYLEAVAARLSLDVQRLLVVRRLSKEQLLESSIQGKCDCESAAAPTTPTPTPAQPVTPPEEGGSLTPNGSWELKPTEAERAGSGSAADEAAASSHSGSFFTSSMFVLAVFFMAVPVACILGFVLFCKRRRRQQHTHA</sequence>
<dbReference type="EMBL" id="JH159152">
    <property type="protein sequence ID" value="EGZ24420.1"/>
    <property type="molecule type" value="Genomic_DNA"/>
</dbReference>
<keyword evidence="2" id="KW-1133">Transmembrane helix</keyword>
<name>G4YW38_PHYSP</name>
<proteinExistence type="predicted"/>
<feature type="compositionally biased region" description="Pro residues" evidence="1">
    <location>
        <begin position="108"/>
        <end position="119"/>
    </location>
</feature>
<protein>
    <submittedName>
        <fullName evidence="4">Uncharacterized protein</fullName>
    </submittedName>
</protein>
<evidence type="ECO:0000256" key="1">
    <source>
        <dbReference type="SAM" id="MobiDB-lite"/>
    </source>
</evidence>
<dbReference type="Proteomes" id="UP000002640">
    <property type="component" value="Unassembled WGS sequence"/>
</dbReference>
<dbReference type="SMR" id="G4YW38"/>
<dbReference type="RefSeq" id="XP_009519708.1">
    <property type="nucleotide sequence ID" value="XM_009521413.1"/>
</dbReference>
<evidence type="ECO:0000313" key="4">
    <source>
        <dbReference type="EMBL" id="EGZ24420.1"/>
    </source>
</evidence>
<evidence type="ECO:0000313" key="5">
    <source>
        <dbReference type="Proteomes" id="UP000002640"/>
    </source>
</evidence>
<dbReference type="GeneID" id="20641381"/>
<reference evidence="4 5" key="1">
    <citation type="journal article" date="2006" name="Science">
        <title>Phytophthora genome sequences uncover evolutionary origins and mechanisms of pathogenesis.</title>
        <authorList>
            <person name="Tyler B.M."/>
            <person name="Tripathy S."/>
            <person name="Zhang X."/>
            <person name="Dehal P."/>
            <person name="Jiang R.H."/>
            <person name="Aerts A."/>
            <person name="Arredondo F.D."/>
            <person name="Baxter L."/>
            <person name="Bensasson D."/>
            <person name="Beynon J.L."/>
            <person name="Chapman J."/>
            <person name="Damasceno C.M."/>
            <person name="Dorrance A.E."/>
            <person name="Dou D."/>
            <person name="Dickerman A.W."/>
            <person name="Dubchak I.L."/>
            <person name="Garbelotto M."/>
            <person name="Gijzen M."/>
            <person name="Gordon S.G."/>
            <person name="Govers F."/>
            <person name="Grunwald N.J."/>
            <person name="Huang W."/>
            <person name="Ivors K.L."/>
            <person name="Jones R.W."/>
            <person name="Kamoun S."/>
            <person name="Krampis K."/>
            <person name="Lamour K.H."/>
            <person name="Lee M.K."/>
            <person name="McDonald W.H."/>
            <person name="Medina M."/>
            <person name="Meijer H.J."/>
            <person name="Nordberg E.K."/>
            <person name="Maclean D.J."/>
            <person name="Ospina-Giraldo M.D."/>
            <person name="Morris P.F."/>
            <person name="Phuntumart V."/>
            <person name="Putnam N.H."/>
            <person name="Rash S."/>
            <person name="Rose J.K."/>
            <person name="Sakihama Y."/>
            <person name="Salamov A.A."/>
            <person name="Savidor A."/>
            <person name="Scheuring C.F."/>
            <person name="Smith B.M."/>
            <person name="Sobral B.W."/>
            <person name="Terry A."/>
            <person name="Torto-Alalibo T.A."/>
            <person name="Win J."/>
            <person name="Xu Z."/>
            <person name="Zhang H."/>
            <person name="Grigoriev I.V."/>
            <person name="Rokhsar D.S."/>
            <person name="Boore J.L."/>
        </authorList>
    </citation>
    <scope>NUCLEOTIDE SEQUENCE [LARGE SCALE GENOMIC DNA]</scope>
    <source>
        <strain evidence="4 5">P6497</strain>
    </source>
</reference>
<dbReference type="OMA" id="FVLFCKR"/>
<feature type="transmembrane region" description="Helical" evidence="2">
    <location>
        <begin position="165"/>
        <end position="187"/>
    </location>
</feature>
<evidence type="ECO:0000256" key="2">
    <source>
        <dbReference type="SAM" id="Phobius"/>
    </source>
</evidence>
<evidence type="ECO:0000256" key="3">
    <source>
        <dbReference type="SAM" id="SignalP"/>
    </source>
</evidence>
<gene>
    <name evidence="4" type="ORF">PHYSODRAFT_296512</name>
</gene>
<feature type="chain" id="PRO_5003471657" evidence="3">
    <location>
        <begin position="19"/>
        <end position="198"/>
    </location>
</feature>
<dbReference type="AlphaFoldDB" id="G4YW38"/>
<dbReference type="InParanoid" id="G4YW38"/>
<keyword evidence="2" id="KW-0812">Transmembrane</keyword>
<feature type="region of interest" description="Disordered" evidence="1">
    <location>
        <begin position="101"/>
        <end position="133"/>
    </location>
</feature>